<gene>
    <name evidence="1" type="ORF">INR99_02350</name>
</gene>
<evidence type="ECO:0000313" key="2">
    <source>
        <dbReference type="Proteomes" id="UP000604481"/>
    </source>
</evidence>
<dbReference type="RefSeq" id="WP_194114679.1">
    <property type="nucleotide sequence ID" value="NZ_JADFUA010000001.1"/>
</dbReference>
<evidence type="ECO:0000313" key="1">
    <source>
        <dbReference type="EMBL" id="MBE9608180.1"/>
    </source>
</evidence>
<organism evidence="1 2">
    <name type="scientific">Chitinilyticum piscinae</name>
    <dbReference type="NCBI Taxonomy" id="2866724"/>
    <lineage>
        <taxon>Bacteria</taxon>
        <taxon>Pseudomonadati</taxon>
        <taxon>Pseudomonadota</taxon>
        <taxon>Betaproteobacteria</taxon>
        <taxon>Neisseriales</taxon>
        <taxon>Chitinibacteraceae</taxon>
        <taxon>Chitinilyticum</taxon>
    </lineage>
</organism>
<proteinExistence type="predicted"/>
<keyword evidence="2" id="KW-1185">Reference proteome</keyword>
<name>A0A8J7FWQ3_9NEIS</name>
<reference evidence="1 2" key="1">
    <citation type="submission" date="2020-10" db="EMBL/GenBank/DDBJ databases">
        <title>The genome sequence of Chitinilyticum litopenaei 4Y14.</title>
        <authorList>
            <person name="Liu Y."/>
        </authorList>
    </citation>
    <scope>NUCLEOTIDE SEQUENCE [LARGE SCALE GENOMIC DNA]</scope>
    <source>
        <strain evidence="1 2">4Y14</strain>
    </source>
</reference>
<accession>A0A8J7FWQ3</accession>
<comment type="caution">
    <text evidence="1">The sequence shown here is derived from an EMBL/GenBank/DDBJ whole genome shotgun (WGS) entry which is preliminary data.</text>
</comment>
<dbReference type="EMBL" id="JADFUA010000001">
    <property type="protein sequence ID" value="MBE9608180.1"/>
    <property type="molecule type" value="Genomic_DNA"/>
</dbReference>
<dbReference type="AlphaFoldDB" id="A0A8J7FWQ3"/>
<dbReference type="Proteomes" id="UP000604481">
    <property type="component" value="Unassembled WGS sequence"/>
</dbReference>
<protein>
    <submittedName>
        <fullName evidence="1">Uncharacterized protein</fullName>
    </submittedName>
</protein>
<sequence length="180" mass="20025">MNTAASTWPLAGITRERFGRRIACVLRRLFDEPEPWQVAAELASLLELHRCRRVLLLSPQAASLHGQLLAYFRLRGSGPELTAVGDIPAALAQGLADFDGIILHDLGELPALDCLRPLLVPNALLGWSQQRAGGPDYLRSLLHWLDPYCQSREPRLPETASEIRWHPTRCGHGQLLACRI</sequence>